<evidence type="ECO:0000256" key="4">
    <source>
        <dbReference type="PROSITE-ProRule" id="PRU00335"/>
    </source>
</evidence>
<evidence type="ECO:0000256" key="2">
    <source>
        <dbReference type="ARBA" id="ARBA00023125"/>
    </source>
</evidence>
<dbReference type="Pfam" id="PF00440">
    <property type="entry name" value="TetR_N"/>
    <property type="match status" value="1"/>
</dbReference>
<evidence type="ECO:0000313" key="8">
    <source>
        <dbReference type="Proteomes" id="UP000193335"/>
    </source>
</evidence>
<keyword evidence="1" id="KW-0805">Transcription regulation</keyword>
<dbReference type="InterPro" id="IPR011075">
    <property type="entry name" value="TetR_C"/>
</dbReference>
<dbReference type="PANTHER" id="PTHR47506:SF6">
    <property type="entry name" value="HTH-TYPE TRANSCRIPTIONAL REPRESSOR NEMR"/>
    <property type="match status" value="1"/>
</dbReference>
<reference evidence="7 8" key="1">
    <citation type="submission" date="2017-03" db="EMBL/GenBank/DDBJ databases">
        <title>Whole genome sequences of fourteen strains of Bradyrhizobium canariense and one strain of Bradyrhizobium japonicum isolated from Lupinus (Papilionoideae: Genisteae) species in Algeria.</title>
        <authorList>
            <person name="Crovadore J."/>
            <person name="Chekireb D."/>
            <person name="Brachmann A."/>
            <person name="Chablais R."/>
            <person name="Cochard B."/>
            <person name="Lefort F."/>
        </authorList>
    </citation>
    <scope>NUCLEOTIDE SEQUENCE [LARGE SCALE GENOMIC DNA]</scope>
    <source>
        <strain evidence="7 8">UBMA197</strain>
    </source>
</reference>
<dbReference type="SUPFAM" id="SSF46689">
    <property type="entry name" value="Homeodomain-like"/>
    <property type="match status" value="1"/>
</dbReference>
<sequence>MSKTLPRRRRGRPPKELAGTSATRDALVRAGVVMLTEKGYSATGIEEVLRSVDVPKGSFYHYFPSKEAFGAELIDSYAGYFSRKLDSFFLNEQHSPLERLRSFTDDATSAMKRFRYARGCLVGNLGQEMSVLPQSFRQQLFDVFIDWQQRTAKCLRAAQATGAISSNQDCDWLAEFFWIGWEGAVLRAKLERRSEPLHSFSKGFFKLLGE</sequence>
<dbReference type="AlphaFoldDB" id="A0A1Y2JDD8"/>
<feature type="DNA-binding region" description="H-T-H motif" evidence="4">
    <location>
        <begin position="44"/>
        <end position="63"/>
    </location>
</feature>
<proteinExistence type="predicted"/>
<organism evidence="7 8">
    <name type="scientific">Bradyrhizobium japonicum</name>
    <dbReference type="NCBI Taxonomy" id="375"/>
    <lineage>
        <taxon>Bacteria</taxon>
        <taxon>Pseudomonadati</taxon>
        <taxon>Pseudomonadota</taxon>
        <taxon>Alphaproteobacteria</taxon>
        <taxon>Hyphomicrobiales</taxon>
        <taxon>Nitrobacteraceae</taxon>
        <taxon>Bradyrhizobium</taxon>
    </lineage>
</organism>
<feature type="compositionally biased region" description="Basic residues" evidence="5">
    <location>
        <begin position="1"/>
        <end position="12"/>
    </location>
</feature>
<evidence type="ECO:0000256" key="3">
    <source>
        <dbReference type="ARBA" id="ARBA00023163"/>
    </source>
</evidence>
<gene>
    <name evidence="7" type="ORF">BSZ19_40530</name>
</gene>
<dbReference type="InterPro" id="IPR036271">
    <property type="entry name" value="Tet_transcr_reg_TetR-rel_C_sf"/>
</dbReference>
<dbReference type="GO" id="GO:0003677">
    <property type="term" value="F:DNA binding"/>
    <property type="evidence" value="ECO:0007669"/>
    <property type="project" value="UniProtKB-UniRule"/>
</dbReference>
<feature type="region of interest" description="Disordered" evidence="5">
    <location>
        <begin position="1"/>
        <end position="22"/>
    </location>
</feature>
<dbReference type="Proteomes" id="UP000193335">
    <property type="component" value="Unassembled WGS sequence"/>
</dbReference>
<evidence type="ECO:0000313" key="7">
    <source>
        <dbReference type="EMBL" id="OSJ24971.1"/>
    </source>
</evidence>
<evidence type="ECO:0000256" key="1">
    <source>
        <dbReference type="ARBA" id="ARBA00023015"/>
    </source>
</evidence>
<comment type="caution">
    <text evidence="7">The sequence shown here is derived from an EMBL/GenBank/DDBJ whole genome shotgun (WGS) entry which is preliminary data.</text>
</comment>
<dbReference type="Gene3D" id="1.10.357.10">
    <property type="entry name" value="Tetracycline Repressor, domain 2"/>
    <property type="match status" value="1"/>
</dbReference>
<keyword evidence="2 4" id="KW-0238">DNA-binding</keyword>
<dbReference type="EMBL" id="NAFL01000281">
    <property type="protein sequence ID" value="OSJ24971.1"/>
    <property type="molecule type" value="Genomic_DNA"/>
</dbReference>
<dbReference type="Pfam" id="PF16925">
    <property type="entry name" value="TetR_C_13"/>
    <property type="match status" value="1"/>
</dbReference>
<feature type="domain" description="HTH tetR-type" evidence="6">
    <location>
        <begin position="21"/>
        <end position="81"/>
    </location>
</feature>
<dbReference type="InterPro" id="IPR001647">
    <property type="entry name" value="HTH_TetR"/>
</dbReference>
<protein>
    <submittedName>
        <fullName evidence="7">TetR family transcriptional regulator</fullName>
    </submittedName>
</protein>
<accession>A0A1Y2JDD8</accession>
<dbReference type="RefSeq" id="WP_085404513.1">
    <property type="nucleotide sequence ID" value="NZ_CP081350.1"/>
</dbReference>
<dbReference type="SUPFAM" id="SSF48498">
    <property type="entry name" value="Tetracyclin repressor-like, C-terminal domain"/>
    <property type="match status" value="1"/>
</dbReference>
<dbReference type="PANTHER" id="PTHR47506">
    <property type="entry name" value="TRANSCRIPTIONAL REGULATORY PROTEIN"/>
    <property type="match status" value="1"/>
</dbReference>
<name>A0A1Y2JDD8_BRAJP</name>
<evidence type="ECO:0000259" key="6">
    <source>
        <dbReference type="PROSITE" id="PS50977"/>
    </source>
</evidence>
<keyword evidence="3" id="KW-0804">Transcription</keyword>
<dbReference type="InterPro" id="IPR009057">
    <property type="entry name" value="Homeodomain-like_sf"/>
</dbReference>
<evidence type="ECO:0000256" key="5">
    <source>
        <dbReference type="SAM" id="MobiDB-lite"/>
    </source>
</evidence>
<dbReference type="PROSITE" id="PS50977">
    <property type="entry name" value="HTH_TETR_2"/>
    <property type="match status" value="1"/>
</dbReference>